<evidence type="ECO:0000256" key="10">
    <source>
        <dbReference type="ARBA" id="ARBA00022990"/>
    </source>
</evidence>
<feature type="region of interest" description="Disordered" evidence="14">
    <location>
        <begin position="298"/>
        <end position="357"/>
    </location>
</feature>
<gene>
    <name evidence="17" type="ORF">FSP39_006674</name>
</gene>
<evidence type="ECO:0000256" key="1">
    <source>
        <dbReference type="ARBA" id="ARBA00005775"/>
    </source>
</evidence>
<dbReference type="InterPro" id="IPR003890">
    <property type="entry name" value="MIF4G-like_typ-3"/>
</dbReference>
<evidence type="ECO:0000256" key="7">
    <source>
        <dbReference type="ARBA" id="ARBA00022843"/>
    </source>
</evidence>
<dbReference type="InterPro" id="IPR016024">
    <property type="entry name" value="ARM-type_fold"/>
</dbReference>
<evidence type="ECO:0000256" key="12">
    <source>
        <dbReference type="ARBA" id="ARBA00040449"/>
    </source>
</evidence>
<feature type="region of interest" description="Disordered" evidence="14">
    <location>
        <begin position="375"/>
        <end position="394"/>
    </location>
</feature>
<keyword evidence="6" id="KW-0597">Phosphoprotein</keyword>
<dbReference type="Pfam" id="PF02847">
    <property type="entry name" value="MA3"/>
    <property type="match status" value="1"/>
</dbReference>
<dbReference type="EMBL" id="VSWD01000005">
    <property type="protein sequence ID" value="KAK3101829.1"/>
    <property type="molecule type" value="Genomic_DNA"/>
</dbReference>
<organism evidence="17 18">
    <name type="scientific">Pinctada imbricata</name>
    <name type="common">Atlantic pearl-oyster</name>
    <name type="synonym">Pinctada martensii</name>
    <dbReference type="NCBI Taxonomy" id="66713"/>
    <lineage>
        <taxon>Eukaryota</taxon>
        <taxon>Metazoa</taxon>
        <taxon>Spiralia</taxon>
        <taxon>Lophotrochozoa</taxon>
        <taxon>Mollusca</taxon>
        <taxon>Bivalvia</taxon>
        <taxon>Autobranchia</taxon>
        <taxon>Pteriomorphia</taxon>
        <taxon>Pterioida</taxon>
        <taxon>Pterioidea</taxon>
        <taxon>Pteriidae</taxon>
        <taxon>Pinctada</taxon>
    </lineage>
</organism>
<evidence type="ECO:0000256" key="6">
    <source>
        <dbReference type="ARBA" id="ARBA00022553"/>
    </source>
</evidence>
<keyword evidence="10" id="KW-0007">Acetylation</keyword>
<evidence type="ECO:0000256" key="4">
    <source>
        <dbReference type="ARBA" id="ARBA00022499"/>
    </source>
</evidence>
<keyword evidence="7" id="KW-0832">Ubl conjugation</keyword>
<comment type="similarity">
    <text evidence="1">Belongs to the eukaryotic initiation factor 4G family.</text>
</comment>
<name>A0AA88YMT0_PINIB</name>
<feature type="domain" description="MI" evidence="16">
    <location>
        <begin position="441"/>
        <end position="564"/>
    </location>
</feature>
<dbReference type="SMART" id="SM00543">
    <property type="entry name" value="MIF4G"/>
    <property type="match status" value="1"/>
</dbReference>
<evidence type="ECO:0000256" key="13">
    <source>
        <dbReference type="ARBA" id="ARBA00046720"/>
    </source>
</evidence>
<dbReference type="GO" id="GO:0003729">
    <property type="term" value="F:mRNA binding"/>
    <property type="evidence" value="ECO:0007669"/>
    <property type="project" value="TreeGrafter"/>
</dbReference>
<evidence type="ECO:0000256" key="2">
    <source>
        <dbReference type="ARBA" id="ARBA00022481"/>
    </source>
</evidence>
<evidence type="ECO:0000256" key="14">
    <source>
        <dbReference type="SAM" id="MobiDB-lite"/>
    </source>
</evidence>
<keyword evidence="2" id="KW-0488">Methylation</keyword>
<keyword evidence="8" id="KW-0810">Translation regulation</keyword>
<evidence type="ECO:0000256" key="9">
    <source>
        <dbReference type="ARBA" id="ARBA00022917"/>
    </source>
</evidence>
<keyword evidence="9" id="KW-0648">Protein biosynthesis</keyword>
<evidence type="ECO:0000313" key="17">
    <source>
        <dbReference type="EMBL" id="KAK3101829.1"/>
    </source>
</evidence>
<protein>
    <recommendedName>
        <fullName evidence="12">Eukaryotic translation initiation factor 4 gamma 2</fullName>
    </recommendedName>
</protein>
<dbReference type="SUPFAM" id="SSF48371">
    <property type="entry name" value="ARM repeat"/>
    <property type="match status" value="3"/>
</dbReference>
<dbReference type="GO" id="GO:0003743">
    <property type="term" value="F:translation initiation factor activity"/>
    <property type="evidence" value="ECO:0007669"/>
    <property type="project" value="UniProtKB-KW"/>
</dbReference>
<dbReference type="PANTHER" id="PTHR23253:SF9">
    <property type="entry name" value="EUKARYOTIC TRANSLATION INITIATION FACTOR 4 GAMMA 2"/>
    <property type="match status" value="1"/>
</dbReference>
<dbReference type="GO" id="GO:0016281">
    <property type="term" value="C:eukaryotic translation initiation factor 4F complex"/>
    <property type="evidence" value="ECO:0007669"/>
    <property type="project" value="TreeGrafter"/>
</dbReference>
<comment type="function">
    <text evidence="11">Appears to play a role in the switch from cap-dependent to IRES-mediated translation during mitosis, apoptosis and viral infection. Cleaved by some caspases and viral proteases.</text>
</comment>
<dbReference type="CDD" id="cd11559">
    <property type="entry name" value="W2_eIF4G1_like"/>
    <property type="match status" value="1"/>
</dbReference>
<dbReference type="Pfam" id="PF02854">
    <property type="entry name" value="MIF4G"/>
    <property type="match status" value="1"/>
</dbReference>
<evidence type="ECO:0000256" key="5">
    <source>
        <dbReference type="ARBA" id="ARBA00022540"/>
    </source>
</evidence>
<dbReference type="Gene3D" id="1.25.40.180">
    <property type="match status" value="3"/>
</dbReference>
<reference evidence="17" key="1">
    <citation type="submission" date="2019-08" db="EMBL/GenBank/DDBJ databases">
        <title>The improved chromosome-level genome for the pearl oyster Pinctada fucata martensii using PacBio sequencing and Hi-C.</title>
        <authorList>
            <person name="Zheng Z."/>
        </authorList>
    </citation>
    <scope>NUCLEOTIDE SEQUENCE</scope>
    <source>
        <strain evidence="17">ZZ-2019</strain>
        <tissue evidence="17">Adductor muscle</tissue>
    </source>
</reference>
<dbReference type="FunFam" id="1.25.40.180:FF:000007">
    <property type="entry name" value="Eukaryotic translation initiation factor 4 gamma 2"/>
    <property type="match status" value="1"/>
</dbReference>
<feature type="domain" description="W2" evidence="15">
    <location>
        <begin position="621"/>
        <end position="801"/>
    </location>
</feature>
<sequence length="803" mass="91892">MYAQLCHQLCEDAPNFEPPSSNITTFRRLLLNKCQDEFENRSKATDVFDKNDGPLTPEEHEQYQIAKHKMLGNIKFIGELGKMEMLHEGILHKCIKQLLEKKRNMPLPDMAEDLECLCQIMKTVGRRLDTDKAKSWMNAYFERIKSFASRPELPSRIRFMLQDVMDLRENKWIPRPSSHDNGPRTITQIRKEAADEVGEYYPMPTNNRMFGVRQQMNGAMTWMGGPGGNMGDLFGMSSPAMMMGSIGTGPGVIHDMPGYPGMGKQRNMMQQGQYNYNNNYNKQRQDGGFQKKQYQQGNFQAGNSPQAGGRLSPQQQKQQQQNQAPRDLPPRFAKLAQQQQQQQQGPPPGAVNGAVVNVAPPTSNEEISLRPAKNFNLFKPNTPSNLPKSAQIPPANSMMRMTIAPDPPKPLLNKQPQITIKQVESKDKPKSNKRNVPSKEEAQKAVTNMLTEYLTAQDSNEALNTFKDINAPKRYIPELMAQLMKTTVDQTDVEREAVMKLISAMKAENLVTSDQFMEGYQSLLDKMADMETDVPLIRSYMAKFGALGITEGIITLTELAFPMENGAYYPLFLISLQQIYKVKDKEWLVKEFTESKLDLQIMLPEIDQNKERMMEILEDRGLSFMFPLLRVQSELWKQIVAEPSATGLFKWIKERVDSSLQYTPGFINILMSNIVKHVTRDTTLGKDTDTSSTPDKILIEKEKQSLDKMKGVLQMFLHEHIELQVAALYSTQVFCHSNQFPKGMLLRFFMNFYDMEIVEEEAFLKWKEEVNDEYPGKGKALFQVNQWLTWLEQAEEESDEDDE</sequence>
<dbReference type="PROSITE" id="PS51366">
    <property type="entry name" value="MI"/>
    <property type="match status" value="1"/>
</dbReference>
<proteinExistence type="inferred from homology"/>
<evidence type="ECO:0000256" key="11">
    <source>
        <dbReference type="ARBA" id="ARBA00037759"/>
    </source>
</evidence>
<evidence type="ECO:0000256" key="8">
    <source>
        <dbReference type="ARBA" id="ARBA00022845"/>
    </source>
</evidence>
<evidence type="ECO:0000313" key="18">
    <source>
        <dbReference type="Proteomes" id="UP001186944"/>
    </source>
</evidence>
<dbReference type="GO" id="GO:0006417">
    <property type="term" value="P:regulation of translation"/>
    <property type="evidence" value="ECO:0007669"/>
    <property type="project" value="UniProtKB-KW"/>
</dbReference>
<dbReference type="AlphaFoldDB" id="A0AA88YMT0"/>
<keyword evidence="18" id="KW-1185">Reference proteome</keyword>
<feature type="compositionally biased region" description="Low complexity" evidence="14">
    <location>
        <begin position="336"/>
        <end position="357"/>
    </location>
</feature>
<dbReference type="SMART" id="SM00515">
    <property type="entry name" value="eIF5C"/>
    <property type="match status" value="1"/>
</dbReference>
<comment type="caution">
    <text evidence="17">The sequence shown here is derived from an EMBL/GenBank/DDBJ whole genome shotgun (WGS) entry which is preliminary data.</text>
</comment>
<dbReference type="InterPro" id="IPR003891">
    <property type="entry name" value="Initiation_fac_eIF4g_MI"/>
</dbReference>
<dbReference type="PANTHER" id="PTHR23253">
    <property type="entry name" value="EUKARYOTIC TRANSLATION INITIATION FACTOR 4 GAMMA"/>
    <property type="match status" value="1"/>
</dbReference>
<feature type="region of interest" description="Disordered" evidence="14">
    <location>
        <begin position="422"/>
        <end position="442"/>
    </location>
</feature>
<dbReference type="PROSITE" id="PS51363">
    <property type="entry name" value="W2"/>
    <property type="match status" value="1"/>
</dbReference>
<feature type="compositionally biased region" description="Low complexity" evidence="14">
    <location>
        <begin position="314"/>
        <end position="323"/>
    </location>
</feature>
<dbReference type="Pfam" id="PF02020">
    <property type="entry name" value="W2"/>
    <property type="match status" value="1"/>
</dbReference>
<dbReference type="Proteomes" id="UP001186944">
    <property type="component" value="Unassembled WGS sequence"/>
</dbReference>
<dbReference type="InterPro" id="IPR003307">
    <property type="entry name" value="W2_domain"/>
</dbReference>
<evidence type="ECO:0000256" key="3">
    <source>
        <dbReference type="ARBA" id="ARBA00022491"/>
    </source>
</evidence>
<evidence type="ECO:0000259" key="15">
    <source>
        <dbReference type="PROSITE" id="PS51363"/>
    </source>
</evidence>
<comment type="subunit">
    <text evidence="13">Interacts with the serine/threonine protein kinases MKNK1 and MKNK2. Binds EIF4A and EIF3. Interacts with MIF4GD. Interacts with DAZAP2.</text>
</comment>
<accession>A0AA88YMT0</accession>
<feature type="compositionally biased region" description="Polar residues" evidence="14">
    <location>
        <begin position="379"/>
        <end position="388"/>
    </location>
</feature>
<keyword evidence="4" id="KW-1017">Isopeptide bond</keyword>
<dbReference type="SMART" id="SM00544">
    <property type="entry name" value="MA3"/>
    <property type="match status" value="1"/>
</dbReference>
<keyword evidence="5" id="KW-0396">Initiation factor</keyword>
<keyword evidence="3" id="KW-0678">Repressor</keyword>
<evidence type="ECO:0000259" key="16">
    <source>
        <dbReference type="PROSITE" id="PS51366"/>
    </source>
</evidence>